<sequence>MISLIRPTDLSGYKALIPSIGVGNVAQLAVDLIIATLKLERIGTGWHSALMPVFGPPAYHHDNVNKTTSLEVYANQELKLVVFQIRSPLVASLVDRFHQDLLEFLAANKFSEVIILTSSHAYEKHSVETSPFEYIANEQFKSLHKDTLDKQNWPEFTNNVLHGGGNGKKLLALCTERDIPAFLLFKYVSEGDNSPDASQLLGELNKLHKLFERDENGQVKFTTPLSWNLLFGNEPPELIF</sequence>
<keyword evidence="2 4" id="KW-0143">Chaperone</keyword>
<keyword evidence="6" id="KW-1185">Reference proteome</keyword>
<dbReference type="FunCoup" id="A0A7R8V3B6">
    <property type="interactions" value="1622"/>
</dbReference>
<dbReference type="InterPro" id="IPR019151">
    <property type="entry name" value="Proteasome_assmbl_chaperone_2"/>
</dbReference>
<dbReference type="GO" id="GO:0005634">
    <property type="term" value="C:nucleus"/>
    <property type="evidence" value="ECO:0007669"/>
    <property type="project" value="TreeGrafter"/>
</dbReference>
<evidence type="ECO:0000256" key="2">
    <source>
        <dbReference type="ARBA" id="ARBA00023186"/>
    </source>
</evidence>
<dbReference type="Gene3D" id="3.40.50.10900">
    <property type="entry name" value="PAC-like subunit"/>
    <property type="match status" value="1"/>
</dbReference>
<evidence type="ECO:0000313" key="6">
    <source>
        <dbReference type="Proteomes" id="UP000594454"/>
    </source>
</evidence>
<reference evidence="5 6" key="1">
    <citation type="submission" date="2020-11" db="EMBL/GenBank/DDBJ databases">
        <authorList>
            <person name="Wallbank WR R."/>
            <person name="Pardo Diaz C."/>
            <person name="Kozak K."/>
            <person name="Martin S."/>
            <person name="Jiggins C."/>
            <person name="Moest M."/>
            <person name="Warren A I."/>
            <person name="Generalovic N T."/>
            <person name="Byers J.R.P. K."/>
            <person name="Montejo-Kovacevich G."/>
            <person name="Yen C E."/>
        </authorList>
    </citation>
    <scope>NUCLEOTIDE SEQUENCE [LARGE SCALE GENOMIC DNA]</scope>
</reference>
<evidence type="ECO:0000256" key="4">
    <source>
        <dbReference type="PIRNR" id="PIRNR010044"/>
    </source>
</evidence>
<name>A0A7R8V3B6_HERIL</name>
<dbReference type="InParanoid" id="A0A7R8V3B6"/>
<dbReference type="GO" id="GO:0005829">
    <property type="term" value="C:cytosol"/>
    <property type="evidence" value="ECO:0007669"/>
    <property type="project" value="TreeGrafter"/>
</dbReference>
<accession>A0A7R8V3B6</accession>
<dbReference type="GO" id="GO:0043248">
    <property type="term" value="P:proteasome assembly"/>
    <property type="evidence" value="ECO:0007669"/>
    <property type="project" value="TreeGrafter"/>
</dbReference>
<dbReference type="PANTHER" id="PTHR12970:SF1">
    <property type="entry name" value="PROTEASOME ASSEMBLY CHAPERONE 2"/>
    <property type="match status" value="1"/>
</dbReference>
<dbReference type="EMBL" id="LR899014">
    <property type="protein sequence ID" value="CAD7092101.1"/>
    <property type="molecule type" value="Genomic_DNA"/>
</dbReference>
<dbReference type="InterPro" id="IPR016562">
    <property type="entry name" value="Proteasome_assmbl_chp_2_euk"/>
</dbReference>
<comment type="subunit">
    <text evidence="4">Forms a heterodimer with PSMG1.</text>
</comment>
<protein>
    <recommendedName>
        <fullName evidence="1 4">Proteasome assembly chaperone 2</fullName>
    </recommendedName>
</protein>
<proteinExistence type="inferred from homology"/>
<dbReference type="AlphaFoldDB" id="A0A7R8V3B6"/>
<dbReference type="SUPFAM" id="SSF159659">
    <property type="entry name" value="Cgl1923-like"/>
    <property type="match status" value="1"/>
</dbReference>
<comment type="similarity">
    <text evidence="3 4">Belongs to the PSMG2 family.</text>
</comment>
<dbReference type="Pfam" id="PF09754">
    <property type="entry name" value="PAC2"/>
    <property type="match status" value="1"/>
</dbReference>
<comment type="function">
    <text evidence="4">Chaperone protein which promotes assembly of the 20S proteasome as part of a heterodimer with PSMG1.</text>
</comment>
<evidence type="ECO:0000256" key="1">
    <source>
        <dbReference type="ARBA" id="ARBA00019186"/>
    </source>
</evidence>
<evidence type="ECO:0000313" key="5">
    <source>
        <dbReference type="EMBL" id="CAD7092101.1"/>
    </source>
</evidence>
<gene>
    <name evidence="5" type="ORF">HERILL_LOCUS14490</name>
</gene>
<dbReference type="OMA" id="WKEHTGE"/>
<evidence type="ECO:0000256" key="3">
    <source>
        <dbReference type="ARBA" id="ARBA00025745"/>
    </source>
</evidence>
<dbReference type="PANTHER" id="PTHR12970">
    <property type="entry name" value="PROTEASOME ASSEMBLY CHAPERONE 2"/>
    <property type="match status" value="1"/>
</dbReference>
<dbReference type="PIRSF" id="PIRSF010044">
    <property type="entry name" value="UCP010044"/>
    <property type="match status" value="1"/>
</dbReference>
<organism evidence="5 6">
    <name type="scientific">Hermetia illucens</name>
    <name type="common">Black soldier fly</name>
    <dbReference type="NCBI Taxonomy" id="343691"/>
    <lineage>
        <taxon>Eukaryota</taxon>
        <taxon>Metazoa</taxon>
        <taxon>Ecdysozoa</taxon>
        <taxon>Arthropoda</taxon>
        <taxon>Hexapoda</taxon>
        <taxon>Insecta</taxon>
        <taxon>Pterygota</taxon>
        <taxon>Neoptera</taxon>
        <taxon>Endopterygota</taxon>
        <taxon>Diptera</taxon>
        <taxon>Brachycera</taxon>
        <taxon>Stratiomyomorpha</taxon>
        <taxon>Stratiomyidae</taxon>
        <taxon>Hermetiinae</taxon>
        <taxon>Hermetia</taxon>
    </lineage>
</organism>
<dbReference type="InterPro" id="IPR038389">
    <property type="entry name" value="PSMG2_sf"/>
</dbReference>
<dbReference type="Proteomes" id="UP000594454">
    <property type="component" value="Chromosome 6"/>
</dbReference>